<evidence type="ECO:0000313" key="3">
    <source>
        <dbReference type="EMBL" id="NBG95851.1"/>
    </source>
</evidence>
<feature type="domain" description="Glycosyl transferase family 1" evidence="1">
    <location>
        <begin position="209"/>
        <end position="356"/>
    </location>
</feature>
<dbReference type="GO" id="GO:0016757">
    <property type="term" value="F:glycosyltransferase activity"/>
    <property type="evidence" value="ECO:0007669"/>
    <property type="project" value="InterPro"/>
</dbReference>
<reference evidence="3 4" key="1">
    <citation type="journal article" date="2016" name="Int. J. Syst. Evol. Microbiol.">
        <title>Pyruvatibacter mobilis gen. nov., sp. nov., a marine bacterium from the culture broth of Picochlorum sp. 122.</title>
        <authorList>
            <person name="Wang G."/>
            <person name="Tang M."/>
            <person name="Wu H."/>
            <person name="Dai S."/>
            <person name="Li T."/>
            <person name="Chen C."/>
            <person name="He H."/>
            <person name="Fan J."/>
            <person name="Xiang W."/>
            <person name="Li X."/>
        </authorList>
    </citation>
    <scope>NUCLEOTIDE SEQUENCE [LARGE SCALE GENOMIC DNA]</scope>
    <source>
        <strain evidence="3 4">GYP-11</strain>
    </source>
</reference>
<comment type="caution">
    <text evidence="3">The sequence shown here is derived from an EMBL/GenBank/DDBJ whole genome shotgun (WGS) entry which is preliminary data.</text>
</comment>
<dbReference type="Pfam" id="PF00534">
    <property type="entry name" value="Glycos_transf_1"/>
    <property type="match status" value="1"/>
</dbReference>
<dbReference type="Gene3D" id="3.40.50.2000">
    <property type="entry name" value="Glycogen Phosphorylase B"/>
    <property type="match status" value="2"/>
</dbReference>
<dbReference type="EMBL" id="WXYQ01000006">
    <property type="protein sequence ID" value="NBG95851.1"/>
    <property type="molecule type" value="Genomic_DNA"/>
</dbReference>
<accession>A0A845QCV8</accession>
<dbReference type="CDD" id="cd03801">
    <property type="entry name" value="GT4_PimA-like"/>
    <property type="match status" value="1"/>
</dbReference>
<dbReference type="Pfam" id="PF13439">
    <property type="entry name" value="Glyco_transf_4"/>
    <property type="match status" value="1"/>
</dbReference>
<proteinExistence type="predicted"/>
<dbReference type="Proteomes" id="UP000470384">
    <property type="component" value="Unassembled WGS sequence"/>
</dbReference>
<feature type="domain" description="Glycosyltransferase subfamily 4-like N-terminal" evidence="2">
    <location>
        <begin position="26"/>
        <end position="200"/>
    </location>
</feature>
<sequence length="410" mass="43936">MTSTEALTLRVNHRDLDILHVLRAPIGGLMRHVEDLVRGQVDAGHRVGLLCSSADATPATTARLEALAPLLALGLHKTPIRRLPSWSDLSAIGRVRGLVRHHGIDVVHGHGAKGGLLARLALPRHRDRGPFADTRAVYTPHGGSLHYEPGSLAGLVFLNAERWLASRTDAFIFESLFAREAFAFKVGRIGGFSRIVHNGIGPGDFAPLPEAEPLYDIAFVGELRLLKGVEDLLRALAQLKGRDIKAVIAGDGPDRDYFKSRACDLGIAHMVTFPGMVPAREIFAQSRMLVVPSYAESLPYVVLEAAAAGIPLVATRVGGIPEIFGSQSARLVSPHDLEDLTAAISNTLDDAAAAARTAAELRTSVARHFSIGQMIDGVDEVYRVALQRVEGPYATHVEDADTTRTAVSGG</sequence>
<gene>
    <name evidence="3" type="ORF">GTQ45_08905</name>
</gene>
<evidence type="ECO:0000259" key="1">
    <source>
        <dbReference type="Pfam" id="PF00534"/>
    </source>
</evidence>
<keyword evidence="4" id="KW-1185">Reference proteome</keyword>
<dbReference type="InterPro" id="IPR028098">
    <property type="entry name" value="Glyco_trans_4-like_N"/>
</dbReference>
<dbReference type="AlphaFoldDB" id="A0A845QCV8"/>
<organism evidence="3 4">
    <name type="scientific">Pyruvatibacter mobilis</name>
    <dbReference type="NCBI Taxonomy" id="1712261"/>
    <lineage>
        <taxon>Bacteria</taxon>
        <taxon>Pseudomonadati</taxon>
        <taxon>Pseudomonadota</taxon>
        <taxon>Alphaproteobacteria</taxon>
        <taxon>Hyphomicrobiales</taxon>
        <taxon>Parvibaculaceae</taxon>
        <taxon>Pyruvatibacter</taxon>
    </lineage>
</organism>
<dbReference type="SUPFAM" id="SSF53756">
    <property type="entry name" value="UDP-Glycosyltransferase/glycogen phosphorylase"/>
    <property type="match status" value="1"/>
</dbReference>
<protein>
    <submittedName>
        <fullName evidence="3">Glycosyltransferase</fullName>
    </submittedName>
</protein>
<dbReference type="InterPro" id="IPR001296">
    <property type="entry name" value="Glyco_trans_1"/>
</dbReference>
<dbReference type="GeneID" id="300654555"/>
<evidence type="ECO:0000259" key="2">
    <source>
        <dbReference type="Pfam" id="PF13439"/>
    </source>
</evidence>
<name>A0A845QCV8_9HYPH</name>
<evidence type="ECO:0000313" key="4">
    <source>
        <dbReference type="Proteomes" id="UP000470384"/>
    </source>
</evidence>
<dbReference type="RefSeq" id="WP_160587733.1">
    <property type="nucleotide sequence ID" value="NZ_BMHN01000001.1"/>
</dbReference>
<dbReference type="OrthoDB" id="9806708at2"/>
<dbReference type="PANTHER" id="PTHR12526">
    <property type="entry name" value="GLYCOSYLTRANSFERASE"/>
    <property type="match status" value="1"/>
</dbReference>
<keyword evidence="3" id="KW-0808">Transferase</keyword>